<sequence>MPTVNSTGNPLVLVSGANGYIATWVVQALLEQGYAVRGTVRSEEKGKHLSEYFDSTPYSSRFEWIVVNDIAKHGAFDEAVKGVDAIEHIASQNISFDRPNDEPDVFITPAVQGTLGILQSALEFGSKVKRIVITSSIVAILQIFTDPETTVLLDENSWGDDYVKIVQEQGKDSGLFEKYSASKNLAERAAWDFHQKHKSKVTWDLVSINPATLPLLDSSEGVPASLEYWYINMCKEQLDEALGGTYGYVDIQDVVAAHVEALKQEAAGGERFIVCAGTVTWQENRNLLFNQRPELYTSGALPRGNPSISNAVQYKYNTTKVQELLGFKYRDASKTFNDTVDYFETRDLLKPAEGK</sequence>
<evidence type="ECO:0000259" key="3">
    <source>
        <dbReference type="Pfam" id="PF01370"/>
    </source>
</evidence>
<dbReference type="AlphaFoldDB" id="A0A409XGB6"/>
<dbReference type="InParanoid" id="A0A409XGB6"/>
<accession>A0A409XGB6</accession>
<name>A0A409XGB6_PSICY</name>
<evidence type="ECO:0000256" key="2">
    <source>
        <dbReference type="ARBA" id="ARBA00023445"/>
    </source>
</evidence>
<dbReference type="SUPFAM" id="SSF51735">
    <property type="entry name" value="NAD(P)-binding Rossmann-fold domains"/>
    <property type="match status" value="1"/>
</dbReference>
<protein>
    <recommendedName>
        <fullName evidence="3">NAD-dependent epimerase/dehydratase domain-containing protein</fullName>
    </recommendedName>
</protein>
<dbReference type="InterPro" id="IPR001509">
    <property type="entry name" value="Epimerase_deHydtase"/>
</dbReference>
<dbReference type="EMBL" id="NHYD01001815">
    <property type="protein sequence ID" value="PPQ89828.1"/>
    <property type="molecule type" value="Genomic_DNA"/>
</dbReference>
<dbReference type="Pfam" id="PF01370">
    <property type="entry name" value="Epimerase"/>
    <property type="match status" value="1"/>
</dbReference>
<proteinExistence type="inferred from homology"/>
<keyword evidence="5" id="KW-1185">Reference proteome</keyword>
<dbReference type="PANTHER" id="PTHR10366">
    <property type="entry name" value="NAD DEPENDENT EPIMERASE/DEHYDRATASE"/>
    <property type="match status" value="1"/>
</dbReference>
<dbReference type="InterPro" id="IPR050425">
    <property type="entry name" value="NAD(P)_dehydrat-like"/>
</dbReference>
<comment type="similarity">
    <text evidence="2">Belongs to the NAD(P)-dependent epimerase/dehydratase family. Dihydroflavonol-4-reductase subfamily.</text>
</comment>
<organism evidence="4 5">
    <name type="scientific">Psilocybe cyanescens</name>
    <dbReference type="NCBI Taxonomy" id="93625"/>
    <lineage>
        <taxon>Eukaryota</taxon>
        <taxon>Fungi</taxon>
        <taxon>Dikarya</taxon>
        <taxon>Basidiomycota</taxon>
        <taxon>Agaricomycotina</taxon>
        <taxon>Agaricomycetes</taxon>
        <taxon>Agaricomycetidae</taxon>
        <taxon>Agaricales</taxon>
        <taxon>Agaricineae</taxon>
        <taxon>Strophariaceae</taxon>
        <taxon>Psilocybe</taxon>
    </lineage>
</organism>
<dbReference type="Gene3D" id="3.40.50.720">
    <property type="entry name" value="NAD(P)-binding Rossmann-like Domain"/>
    <property type="match status" value="1"/>
</dbReference>
<dbReference type="GO" id="GO:0016616">
    <property type="term" value="F:oxidoreductase activity, acting on the CH-OH group of donors, NAD or NADP as acceptor"/>
    <property type="evidence" value="ECO:0007669"/>
    <property type="project" value="TreeGrafter"/>
</dbReference>
<dbReference type="FunCoup" id="A0A409XGB6">
    <property type="interactions" value="66"/>
</dbReference>
<reference evidence="4 5" key="1">
    <citation type="journal article" date="2018" name="Evol. Lett.">
        <title>Horizontal gene cluster transfer increased hallucinogenic mushroom diversity.</title>
        <authorList>
            <person name="Reynolds H.T."/>
            <person name="Vijayakumar V."/>
            <person name="Gluck-Thaler E."/>
            <person name="Korotkin H.B."/>
            <person name="Matheny P.B."/>
            <person name="Slot J.C."/>
        </authorList>
    </citation>
    <scope>NUCLEOTIDE SEQUENCE [LARGE SCALE GENOMIC DNA]</scope>
    <source>
        <strain evidence="4 5">2631</strain>
    </source>
</reference>
<evidence type="ECO:0000256" key="1">
    <source>
        <dbReference type="ARBA" id="ARBA00023002"/>
    </source>
</evidence>
<dbReference type="Proteomes" id="UP000283269">
    <property type="component" value="Unassembled WGS sequence"/>
</dbReference>
<dbReference type="OrthoDB" id="2735536at2759"/>
<feature type="domain" description="NAD-dependent epimerase/dehydratase" evidence="3">
    <location>
        <begin position="12"/>
        <end position="272"/>
    </location>
</feature>
<comment type="caution">
    <text evidence="4">The sequence shown here is derived from an EMBL/GenBank/DDBJ whole genome shotgun (WGS) entry which is preliminary data.</text>
</comment>
<dbReference type="STRING" id="93625.A0A409XGB6"/>
<evidence type="ECO:0000313" key="5">
    <source>
        <dbReference type="Proteomes" id="UP000283269"/>
    </source>
</evidence>
<keyword evidence="1" id="KW-0560">Oxidoreductase</keyword>
<dbReference type="InterPro" id="IPR036291">
    <property type="entry name" value="NAD(P)-bd_dom_sf"/>
</dbReference>
<gene>
    <name evidence="4" type="ORF">CVT25_007529</name>
</gene>
<dbReference type="PANTHER" id="PTHR10366:SF564">
    <property type="entry name" value="STEROL-4-ALPHA-CARBOXYLATE 3-DEHYDROGENASE, DECARBOXYLATING"/>
    <property type="match status" value="1"/>
</dbReference>
<evidence type="ECO:0000313" key="4">
    <source>
        <dbReference type="EMBL" id="PPQ89828.1"/>
    </source>
</evidence>